<dbReference type="SUPFAM" id="SSF56796">
    <property type="entry name" value="Dehydroquinate synthase-like"/>
    <property type="match status" value="1"/>
</dbReference>
<dbReference type="PATRIC" id="fig|1088721.3.peg.3472"/>
<feature type="binding site" evidence="11">
    <location>
        <position position="237"/>
    </location>
    <ligand>
        <name>glycerol</name>
        <dbReference type="ChEBI" id="CHEBI:17754"/>
    </ligand>
</feature>
<reference evidence="14 15" key="1">
    <citation type="journal article" date="2012" name="J. Bacteriol.">
        <title>Genome sequence of benzo(a)pyrene-degrading bacterium Novosphingobium pentaromativorans US6-1.</title>
        <authorList>
            <person name="Luo Y.R."/>
            <person name="Kang S.G."/>
            <person name="Kim S.J."/>
            <person name="Kim M.R."/>
            <person name="Li N."/>
            <person name="Lee J.H."/>
            <person name="Kwon K.K."/>
        </authorList>
    </citation>
    <scope>NUCLEOTIDE SEQUENCE [LARGE SCALE GENOMIC DNA]</scope>
    <source>
        <strain evidence="14 15">US6-1</strain>
    </source>
</reference>
<dbReference type="PIRSF" id="PIRSF000112">
    <property type="entry name" value="Glycerol_dehydrogenase"/>
    <property type="match status" value="1"/>
</dbReference>
<evidence type="ECO:0000256" key="9">
    <source>
        <dbReference type="ARBA" id="ARBA00023209"/>
    </source>
</evidence>
<feature type="binding site" evidence="13">
    <location>
        <position position="97"/>
    </location>
    <ligand>
        <name>NAD(+)</name>
        <dbReference type="ChEBI" id="CHEBI:57540"/>
    </ligand>
</feature>
<evidence type="ECO:0000256" key="12">
    <source>
        <dbReference type="PIRSR" id="PIRSR000112-2"/>
    </source>
</evidence>
<keyword evidence="4 11" id="KW-0479">Metal-binding</keyword>
<dbReference type="PANTHER" id="PTHR43616:SF5">
    <property type="entry name" value="GLYCEROL DEHYDROGENASE 1"/>
    <property type="match status" value="1"/>
</dbReference>
<dbReference type="PROSITE" id="PS00913">
    <property type="entry name" value="ADH_IRON_1"/>
    <property type="match status" value="1"/>
</dbReference>
<feature type="binding site" evidence="11">
    <location>
        <position position="137"/>
    </location>
    <ligand>
        <name>glycerol</name>
        <dbReference type="ChEBI" id="CHEBI:17754"/>
    </ligand>
</feature>
<evidence type="ECO:0000313" key="15">
    <source>
        <dbReference type="Proteomes" id="UP000004030"/>
    </source>
</evidence>
<dbReference type="GO" id="GO:0016614">
    <property type="term" value="F:oxidoreductase activity, acting on CH-OH group of donors"/>
    <property type="evidence" value="ECO:0007669"/>
    <property type="project" value="InterPro"/>
</dbReference>
<feature type="binding site" evidence="13">
    <location>
        <position position="91"/>
    </location>
    <ligand>
        <name>NAD(+)</name>
        <dbReference type="ChEBI" id="CHEBI:57540"/>
    </ligand>
</feature>
<keyword evidence="5" id="KW-0521">NADP</keyword>
<evidence type="ECO:0000256" key="13">
    <source>
        <dbReference type="PIRSR" id="PIRSR000112-3"/>
    </source>
</evidence>
<feature type="binding site" evidence="12">
    <location>
        <position position="87"/>
    </location>
    <ligand>
        <name>glycerol</name>
        <dbReference type="ChEBI" id="CHEBI:17754"/>
    </ligand>
</feature>
<protein>
    <submittedName>
        <fullName evidence="14">Uncharacterized protein</fullName>
    </submittedName>
</protein>
<feature type="binding site" evidence="13">
    <location>
        <begin position="82"/>
        <end position="85"/>
    </location>
    <ligand>
        <name>NAD(+)</name>
        <dbReference type="ChEBI" id="CHEBI:57540"/>
    </ligand>
</feature>
<dbReference type="AlphaFoldDB" id="G6EGP7"/>
<evidence type="ECO:0000256" key="11">
    <source>
        <dbReference type="PIRSR" id="PIRSR000112-1"/>
    </source>
</evidence>
<keyword evidence="8" id="KW-0443">Lipid metabolism</keyword>
<comment type="cofactor">
    <cofactor evidence="11">
        <name>Zn(2+)</name>
        <dbReference type="ChEBI" id="CHEBI:29105"/>
    </cofactor>
    <text evidence="11">Binds 1 zinc ion per subunit.</text>
</comment>
<evidence type="ECO:0000256" key="4">
    <source>
        <dbReference type="ARBA" id="ARBA00022723"/>
    </source>
</evidence>
<sequence length="330" mass="34650">MCDGTVRELLGERIDAALRASGVDVCNLDFAGEVTPGAVDAMARHARRAGCDCVIGIGGGKSIDAGKCVAVRLSAPFLSVPTAASTDAPASLGAAVYNEAHVRTGSERLKRHPELVLVDTAVIASAPARLLAAGIGDALSKKFEAQAAAAAGAGNYHGYVPTRFAMAIADTCYRTLREHGHAAFEDVEAGRTSAALEATVEAIIFMSPVAFENGGLSFAHSMQTALMQARGASRRMHGEHIAYALLVQLAMESRADQEITDLAGFLGPLGLPVSLADLDCPEPSEDELCSIAAITCAEKWAHHVPFPVDEAMIVAAMRRIEKLSDEWRGQ</sequence>
<dbReference type="eggNOG" id="COG0371">
    <property type="taxonomic scope" value="Bacteria"/>
</dbReference>
<organism evidence="14 15">
    <name type="scientific">Novosphingobium pentaromativorans US6-1</name>
    <dbReference type="NCBI Taxonomy" id="1088721"/>
    <lineage>
        <taxon>Bacteria</taxon>
        <taxon>Pseudomonadati</taxon>
        <taxon>Pseudomonadota</taxon>
        <taxon>Alphaproteobacteria</taxon>
        <taxon>Sphingomonadales</taxon>
        <taxon>Sphingomonadaceae</taxon>
        <taxon>Novosphingobium</taxon>
    </lineage>
</organism>
<dbReference type="InterPro" id="IPR032837">
    <property type="entry name" value="G1PDH"/>
</dbReference>
<dbReference type="InterPro" id="IPR016205">
    <property type="entry name" value="Glycerol_DH"/>
</dbReference>
<evidence type="ECO:0000256" key="1">
    <source>
        <dbReference type="ARBA" id="ARBA00007358"/>
    </source>
</evidence>
<dbReference type="Gene3D" id="3.40.50.1970">
    <property type="match status" value="1"/>
</dbReference>
<dbReference type="Pfam" id="PF13685">
    <property type="entry name" value="Fe-ADH_2"/>
    <property type="match status" value="1"/>
</dbReference>
<comment type="similarity">
    <text evidence="1">Belongs to the iron-containing alcohol dehydrogenase family.</text>
</comment>
<evidence type="ECO:0000256" key="8">
    <source>
        <dbReference type="ARBA" id="ARBA00023098"/>
    </source>
</evidence>
<accession>G6EGP7</accession>
<keyword evidence="11" id="KW-0862">Zinc</keyword>
<evidence type="ECO:0000256" key="5">
    <source>
        <dbReference type="ARBA" id="ARBA00022857"/>
    </source>
</evidence>
<feature type="binding site" evidence="11">
    <location>
        <position position="220"/>
    </location>
    <ligand>
        <name>glycerol</name>
        <dbReference type="ChEBI" id="CHEBI:17754"/>
    </ligand>
</feature>
<evidence type="ECO:0000256" key="3">
    <source>
        <dbReference type="ARBA" id="ARBA00022516"/>
    </source>
</evidence>
<gene>
    <name evidence="14" type="ORF">NSU_3518</name>
</gene>
<feature type="binding site" evidence="13">
    <location>
        <begin position="60"/>
        <end position="64"/>
    </location>
    <ligand>
        <name>NAD(+)</name>
        <dbReference type="ChEBI" id="CHEBI:57540"/>
    </ligand>
</feature>
<dbReference type="CDD" id="cd08170">
    <property type="entry name" value="GlyDH"/>
    <property type="match status" value="1"/>
</dbReference>
<dbReference type="InterPro" id="IPR018211">
    <property type="entry name" value="ADH_Fe_CS"/>
</dbReference>
<dbReference type="GO" id="GO:0046872">
    <property type="term" value="F:metal ion binding"/>
    <property type="evidence" value="ECO:0007669"/>
    <property type="project" value="UniProtKB-KW"/>
</dbReference>
<evidence type="ECO:0000256" key="6">
    <source>
        <dbReference type="ARBA" id="ARBA00023002"/>
    </source>
</evidence>
<keyword evidence="2" id="KW-0963">Cytoplasm</keyword>
<keyword evidence="10" id="KW-1208">Phospholipid metabolism</keyword>
<evidence type="ECO:0000256" key="7">
    <source>
        <dbReference type="ARBA" id="ARBA00023027"/>
    </source>
</evidence>
<evidence type="ECO:0000256" key="2">
    <source>
        <dbReference type="ARBA" id="ARBA00022490"/>
    </source>
</evidence>
<evidence type="ECO:0000313" key="14">
    <source>
        <dbReference type="EMBL" id="EHJ59490.1"/>
    </source>
</evidence>
<keyword evidence="3" id="KW-0444">Lipid biosynthesis</keyword>
<dbReference type="PANTHER" id="PTHR43616">
    <property type="entry name" value="GLYCEROL DEHYDROGENASE"/>
    <property type="match status" value="1"/>
</dbReference>
<dbReference type="EMBL" id="AGFM01000056">
    <property type="protein sequence ID" value="EHJ59490.1"/>
    <property type="molecule type" value="Genomic_DNA"/>
</dbReference>
<keyword evidence="9" id="KW-0594">Phospholipid biosynthesis</keyword>
<keyword evidence="15" id="KW-1185">Reference proteome</keyword>
<dbReference type="Gene3D" id="1.20.1090.10">
    <property type="entry name" value="Dehydroquinate synthase-like - alpha domain"/>
    <property type="match status" value="1"/>
</dbReference>
<comment type="caution">
    <text evidence="14">The sequence shown here is derived from an EMBL/GenBank/DDBJ whole genome shotgun (WGS) entry which is preliminary data.</text>
</comment>
<name>G6EGP7_9SPHN</name>
<evidence type="ECO:0000256" key="10">
    <source>
        <dbReference type="ARBA" id="ARBA00023264"/>
    </source>
</evidence>
<dbReference type="GO" id="GO:0008654">
    <property type="term" value="P:phospholipid biosynthetic process"/>
    <property type="evidence" value="ECO:0007669"/>
    <property type="project" value="UniProtKB-KW"/>
</dbReference>
<proteinExistence type="inferred from homology"/>
<keyword evidence="7 13" id="KW-0520">NAD</keyword>
<keyword evidence="6" id="KW-0560">Oxidoreductase</keyword>
<dbReference type="Proteomes" id="UP000004030">
    <property type="component" value="Unassembled WGS sequence"/>
</dbReference>